<dbReference type="GO" id="GO:0015629">
    <property type="term" value="C:actin cytoskeleton"/>
    <property type="evidence" value="ECO:0007669"/>
    <property type="project" value="TreeGrafter"/>
</dbReference>
<dbReference type="InterPro" id="IPR001715">
    <property type="entry name" value="CH_dom"/>
</dbReference>
<feature type="domain" description="Calponin-homology (CH)" evidence="1">
    <location>
        <begin position="17"/>
        <end position="122"/>
    </location>
</feature>
<dbReference type="AlphaFoldDB" id="A0AA88L1L9"/>
<dbReference type="InterPro" id="IPR036872">
    <property type="entry name" value="CH_dom_sf"/>
</dbReference>
<dbReference type="PRINTS" id="PR00888">
    <property type="entry name" value="SM22CALPONIN"/>
</dbReference>
<dbReference type="PANTHER" id="PTHR47385">
    <property type="entry name" value="CALPONIN"/>
    <property type="match status" value="1"/>
</dbReference>
<gene>
    <name evidence="2" type="ORF">QYM36_010278</name>
</gene>
<dbReference type="PANTHER" id="PTHR47385:SF24">
    <property type="entry name" value="MUSCLE-SPECIFIC PROTEIN 20"/>
    <property type="match status" value="1"/>
</dbReference>
<dbReference type="SMART" id="SM00033">
    <property type="entry name" value="CH"/>
    <property type="match status" value="1"/>
</dbReference>
<evidence type="ECO:0000259" key="1">
    <source>
        <dbReference type="PROSITE" id="PS50021"/>
    </source>
</evidence>
<dbReference type="InterPro" id="IPR050606">
    <property type="entry name" value="Calponin-like"/>
</dbReference>
<dbReference type="InterPro" id="IPR003096">
    <property type="entry name" value="SM22_calponin"/>
</dbReference>
<proteinExistence type="predicted"/>
<dbReference type="GO" id="GO:0007015">
    <property type="term" value="P:actin filament organization"/>
    <property type="evidence" value="ECO:0007669"/>
    <property type="project" value="TreeGrafter"/>
</dbReference>
<evidence type="ECO:0000313" key="3">
    <source>
        <dbReference type="Proteomes" id="UP001187531"/>
    </source>
</evidence>
<keyword evidence="3" id="KW-1185">Reference proteome</keyword>
<dbReference type="Pfam" id="PF00307">
    <property type="entry name" value="CH"/>
    <property type="match status" value="1"/>
</dbReference>
<dbReference type="Gene3D" id="1.10.418.10">
    <property type="entry name" value="Calponin-like domain"/>
    <property type="match status" value="1"/>
</dbReference>
<reference evidence="2" key="1">
    <citation type="submission" date="2023-07" db="EMBL/GenBank/DDBJ databases">
        <title>Chromosome-level genome assembly of Artemia franciscana.</title>
        <authorList>
            <person name="Jo E."/>
        </authorList>
    </citation>
    <scope>NUCLEOTIDE SEQUENCE</scope>
    <source>
        <tissue evidence="2">Whole body</tissue>
    </source>
</reference>
<dbReference type="CDD" id="cd21207">
    <property type="entry name" value="CH_dMP20-like"/>
    <property type="match status" value="1"/>
</dbReference>
<accession>A0AA88L1L9</accession>
<dbReference type="GO" id="GO:0051015">
    <property type="term" value="F:actin filament binding"/>
    <property type="evidence" value="ECO:0007669"/>
    <property type="project" value="TreeGrafter"/>
</dbReference>
<evidence type="ECO:0000313" key="2">
    <source>
        <dbReference type="EMBL" id="KAK2715648.1"/>
    </source>
</evidence>
<sequence>MSLERQVRSKIAGKRDTDADKQAQEWIEAVLGEKFPAGVPYEDVLRDGVILCRLMNTLQPGIIKKFNSTGAQFKMMENINIFQNAAKKYGVNDLDVFQTVDLWEKKDIGQVTTTIFALGRTVSFIVNSKYLMLKCLINLSSITSLYFTLFNY</sequence>
<dbReference type="PROSITE" id="PS50021">
    <property type="entry name" value="CH"/>
    <property type="match status" value="1"/>
</dbReference>
<dbReference type="Proteomes" id="UP001187531">
    <property type="component" value="Unassembled WGS sequence"/>
</dbReference>
<protein>
    <recommendedName>
        <fullName evidence="1">Calponin-homology (CH) domain-containing protein</fullName>
    </recommendedName>
</protein>
<name>A0AA88L1L9_ARTSF</name>
<dbReference type="EMBL" id="JAVRJZ010000012">
    <property type="protein sequence ID" value="KAK2715648.1"/>
    <property type="molecule type" value="Genomic_DNA"/>
</dbReference>
<organism evidence="2 3">
    <name type="scientific">Artemia franciscana</name>
    <name type="common">Brine shrimp</name>
    <name type="synonym">Artemia sanfranciscana</name>
    <dbReference type="NCBI Taxonomy" id="6661"/>
    <lineage>
        <taxon>Eukaryota</taxon>
        <taxon>Metazoa</taxon>
        <taxon>Ecdysozoa</taxon>
        <taxon>Arthropoda</taxon>
        <taxon>Crustacea</taxon>
        <taxon>Branchiopoda</taxon>
        <taxon>Anostraca</taxon>
        <taxon>Artemiidae</taxon>
        <taxon>Artemia</taxon>
    </lineage>
</organism>
<comment type="caution">
    <text evidence="2">The sequence shown here is derived from an EMBL/GenBank/DDBJ whole genome shotgun (WGS) entry which is preliminary data.</text>
</comment>
<dbReference type="SUPFAM" id="SSF47576">
    <property type="entry name" value="Calponin-homology domain, CH-domain"/>
    <property type="match status" value="1"/>
</dbReference>